<comment type="caution">
    <text evidence="1">The sequence shown here is derived from an EMBL/GenBank/DDBJ whole genome shotgun (WGS) entry which is preliminary data.</text>
</comment>
<dbReference type="RefSeq" id="WP_036782582.1">
    <property type="nucleotide sequence ID" value="NZ_AVBG01000005.1"/>
</dbReference>
<dbReference type="Pfam" id="PF11256">
    <property type="entry name" value="SAV0927-like"/>
    <property type="match status" value="1"/>
</dbReference>
<sequence>MKEDRLFLTDEEESTSTRFVSFMGESHRYDLAITTSKKYEDKKMVMNLQSNHYALLNQSQVEEDGHLEHAFNLTEVEAEELRAFLRKVV</sequence>
<gene>
    <name evidence="1" type="ORF">N780_18725</name>
</gene>
<keyword evidence="2" id="KW-1185">Reference proteome</keyword>
<protein>
    <recommendedName>
        <fullName evidence="3">Cytosolic protein</fullName>
    </recommendedName>
</protein>
<dbReference type="OrthoDB" id="2381902at2"/>
<dbReference type="STRING" id="1385513.N780_18725"/>
<dbReference type="eggNOG" id="ENOG5032WI0">
    <property type="taxonomic scope" value="Bacteria"/>
</dbReference>
<dbReference type="InterPro" id="IPR021415">
    <property type="entry name" value="SAV0927-like"/>
</dbReference>
<evidence type="ECO:0008006" key="3">
    <source>
        <dbReference type="Google" id="ProtNLM"/>
    </source>
</evidence>
<organism evidence="1 2">
    <name type="scientific">Pontibacillus chungwhensis BH030062</name>
    <dbReference type="NCBI Taxonomy" id="1385513"/>
    <lineage>
        <taxon>Bacteria</taxon>
        <taxon>Bacillati</taxon>
        <taxon>Bacillota</taxon>
        <taxon>Bacilli</taxon>
        <taxon>Bacillales</taxon>
        <taxon>Bacillaceae</taxon>
        <taxon>Pontibacillus</taxon>
    </lineage>
</organism>
<dbReference type="EMBL" id="AVBG01000005">
    <property type="protein sequence ID" value="KGP91664.1"/>
    <property type="molecule type" value="Genomic_DNA"/>
</dbReference>
<evidence type="ECO:0000313" key="2">
    <source>
        <dbReference type="Proteomes" id="UP000030153"/>
    </source>
</evidence>
<evidence type="ECO:0000313" key="1">
    <source>
        <dbReference type="EMBL" id="KGP91664.1"/>
    </source>
</evidence>
<dbReference type="AlphaFoldDB" id="A0A0A2UUR2"/>
<proteinExistence type="predicted"/>
<accession>A0A0A2UUR2</accession>
<reference evidence="1 2" key="1">
    <citation type="submission" date="2013-08" db="EMBL/GenBank/DDBJ databases">
        <title>Genome of Pontibacillus chungwhensis.</title>
        <authorList>
            <person name="Wang Q."/>
            <person name="Wang G."/>
        </authorList>
    </citation>
    <scope>NUCLEOTIDE SEQUENCE [LARGE SCALE GENOMIC DNA]</scope>
    <source>
        <strain evidence="1 2">BH030062</strain>
    </source>
</reference>
<dbReference type="Proteomes" id="UP000030153">
    <property type="component" value="Unassembled WGS sequence"/>
</dbReference>
<name>A0A0A2UUR2_9BACI</name>